<gene>
    <name evidence="3" type="ORF">GHK86_14190</name>
</gene>
<dbReference type="Proteomes" id="UP000437736">
    <property type="component" value="Unassembled WGS sequence"/>
</dbReference>
<name>A0ABW9QZK5_9ACTN</name>
<dbReference type="PANTHER" id="PTHR34075">
    <property type="entry name" value="BLR3430 PROTEIN"/>
    <property type="match status" value="1"/>
</dbReference>
<dbReference type="SUPFAM" id="SSF50249">
    <property type="entry name" value="Nucleic acid-binding proteins"/>
    <property type="match status" value="1"/>
</dbReference>
<dbReference type="InterPro" id="IPR052513">
    <property type="entry name" value="Thioester_dehydratase-like"/>
</dbReference>
<evidence type="ECO:0000313" key="4">
    <source>
        <dbReference type="Proteomes" id="UP000437736"/>
    </source>
</evidence>
<protein>
    <recommendedName>
        <fullName evidence="2">ChsH2 C-terminal OB-fold domain-containing protein</fullName>
    </recommendedName>
</protein>
<comment type="caution">
    <text evidence="3">The sequence shown here is derived from an EMBL/GenBank/DDBJ whole genome shotgun (WGS) entry which is preliminary data.</text>
</comment>
<evidence type="ECO:0000256" key="1">
    <source>
        <dbReference type="SAM" id="MobiDB-lite"/>
    </source>
</evidence>
<keyword evidence="4" id="KW-1185">Reference proteome</keyword>
<feature type="domain" description="ChsH2 C-terminal OB-fold" evidence="2">
    <location>
        <begin position="78"/>
        <end position="137"/>
    </location>
</feature>
<evidence type="ECO:0000259" key="2">
    <source>
        <dbReference type="Pfam" id="PF01796"/>
    </source>
</evidence>
<accession>A0ABW9QZK5</accession>
<reference evidence="3 4" key="1">
    <citation type="submission" date="2019-11" db="EMBL/GenBank/DDBJ databases">
        <title>Acidiferrimicrobium australis gen. nov., sp. nov., an acidophilic and obligately heterotrophic, member of the Actinobacteria that catalyses dissimilatory oxido- reduction of iron isolated from metal-rich acidic water in Chile.</title>
        <authorList>
            <person name="Gonzalez D."/>
            <person name="Huber K."/>
            <person name="Hedrich S."/>
            <person name="Rojas-Villalobos C."/>
            <person name="Quatrini R."/>
            <person name="Dinamarca M.A."/>
            <person name="Schwarz A."/>
            <person name="Canales C."/>
            <person name="Nancucheo I."/>
        </authorList>
    </citation>
    <scope>NUCLEOTIDE SEQUENCE [LARGE SCALE GENOMIC DNA]</scope>
    <source>
        <strain evidence="3 4">USS-CCA1</strain>
    </source>
</reference>
<dbReference type="PANTHER" id="PTHR34075:SF5">
    <property type="entry name" value="BLR3430 PROTEIN"/>
    <property type="match status" value="1"/>
</dbReference>
<organism evidence="3 4">
    <name type="scientific">Acidiferrimicrobium australe</name>
    <dbReference type="NCBI Taxonomy" id="2664430"/>
    <lineage>
        <taxon>Bacteria</taxon>
        <taxon>Bacillati</taxon>
        <taxon>Actinomycetota</taxon>
        <taxon>Acidimicrobiia</taxon>
        <taxon>Acidimicrobiales</taxon>
        <taxon>Acidimicrobiaceae</taxon>
        <taxon>Acidiferrimicrobium</taxon>
    </lineage>
</organism>
<feature type="region of interest" description="Disordered" evidence="1">
    <location>
        <begin position="1"/>
        <end position="30"/>
    </location>
</feature>
<sequence length="177" mass="17852">MSGEPEENPAGAGSTGRPAPAGADRTARVGAVQRDDATAAFFDGTAAGTFLLRRCPTGHWSEPAAEVCGGCGRTDLNWAPASGAASLVSWSVVPGPDGAPSSVLVIGELAEGPWWWSQLTDADPDQLAVGRPLRIVFARPTGDGGGGGGTEAVPLFALEADGQPRPPARLATLRPGG</sequence>
<dbReference type="Pfam" id="PF01796">
    <property type="entry name" value="OB_ChsH2_C"/>
    <property type="match status" value="1"/>
</dbReference>
<proteinExistence type="predicted"/>
<dbReference type="InterPro" id="IPR002878">
    <property type="entry name" value="ChsH2_C"/>
</dbReference>
<evidence type="ECO:0000313" key="3">
    <source>
        <dbReference type="EMBL" id="MST33863.1"/>
    </source>
</evidence>
<dbReference type="InterPro" id="IPR012340">
    <property type="entry name" value="NA-bd_OB-fold"/>
</dbReference>
<dbReference type="EMBL" id="WJHE01000752">
    <property type="protein sequence ID" value="MST33863.1"/>
    <property type="molecule type" value="Genomic_DNA"/>
</dbReference>